<organism evidence="1 2">
    <name type="scientific">Bartonella bacilliformis INS</name>
    <dbReference type="NCBI Taxonomy" id="1206782"/>
    <lineage>
        <taxon>Bacteria</taxon>
        <taxon>Pseudomonadati</taxon>
        <taxon>Pseudomonadota</taxon>
        <taxon>Alphaproteobacteria</taxon>
        <taxon>Hyphomicrobiales</taxon>
        <taxon>Bartonellaceae</taxon>
        <taxon>Bartonella</taxon>
    </lineage>
</organism>
<keyword evidence="2" id="KW-1185">Reference proteome</keyword>
<name>A0ABN0IFW7_BARBA</name>
<protein>
    <submittedName>
        <fullName evidence="1">Uncharacterized protein</fullName>
    </submittedName>
</protein>
<gene>
    <name evidence="1" type="ORF">BbINS_04982</name>
</gene>
<proteinExistence type="predicted"/>
<reference evidence="1 2" key="1">
    <citation type="journal article" date="2013" name="Genome Announc.">
        <title>Whole Genome Sequencing and Comparative Analysis of Bartonella bacilliformis Strain INS, the Causative Agent of Carrion's Disease.</title>
        <authorList>
            <person name="Tarazona D."/>
            <person name="Padilla C."/>
            <person name="Caceres O."/>
            <person name="Montenegro J.D."/>
            <person name="Bailon H."/>
            <person name="Ventura G."/>
            <person name="Mendoza G."/>
            <person name="Anaya E."/>
            <person name="Guio H."/>
        </authorList>
    </citation>
    <scope>NUCLEOTIDE SEQUENCE [LARGE SCALE GENOMIC DNA]</scope>
    <source>
        <strain evidence="1 2">INS</strain>
    </source>
</reference>
<sequence length="117" mass="13058">MGHKALTILDEKAAKEDLSAMFRLLSGVLKHQSTADAKATATAYLLSLNGVSHWALKTATRDIMKRKAEGLSKTFMPSAPELYAYCDKLERDIRGCVEYVFKVLEKSETVSWDNFAI</sequence>
<dbReference type="Proteomes" id="UP000009359">
    <property type="component" value="Unassembled WGS sequence"/>
</dbReference>
<dbReference type="EMBL" id="AMQK01000017">
    <property type="protein sequence ID" value="EKS43590.1"/>
    <property type="molecule type" value="Genomic_DNA"/>
</dbReference>
<evidence type="ECO:0000313" key="2">
    <source>
        <dbReference type="Proteomes" id="UP000009359"/>
    </source>
</evidence>
<evidence type="ECO:0000313" key="1">
    <source>
        <dbReference type="EMBL" id="EKS43590.1"/>
    </source>
</evidence>
<accession>A0ABN0IFW7</accession>
<comment type="caution">
    <text evidence="1">The sequence shown here is derived from an EMBL/GenBank/DDBJ whole genome shotgun (WGS) entry which is preliminary data.</text>
</comment>